<dbReference type="InterPro" id="IPR036388">
    <property type="entry name" value="WH-like_DNA-bd_sf"/>
</dbReference>
<dbReference type="Gene3D" id="1.10.10.10">
    <property type="entry name" value="Winged helix-like DNA-binding domain superfamily/Winged helix DNA-binding domain"/>
    <property type="match status" value="1"/>
</dbReference>
<dbReference type="InterPro" id="IPR036390">
    <property type="entry name" value="WH_DNA-bd_sf"/>
</dbReference>
<dbReference type="EMBL" id="CP162599">
    <property type="protein sequence ID" value="XDK34347.1"/>
    <property type="molecule type" value="Genomic_DNA"/>
</dbReference>
<dbReference type="GO" id="GO:0003700">
    <property type="term" value="F:DNA-binding transcription factor activity"/>
    <property type="evidence" value="ECO:0007669"/>
    <property type="project" value="InterPro"/>
</dbReference>
<organism evidence="5">
    <name type="scientific">Ornithinibacillus sp. 4-3</name>
    <dbReference type="NCBI Taxonomy" id="3231488"/>
    <lineage>
        <taxon>Bacteria</taxon>
        <taxon>Bacillati</taxon>
        <taxon>Bacillota</taxon>
        <taxon>Bacilli</taxon>
        <taxon>Bacillales</taxon>
        <taxon>Bacillaceae</taxon>
        <taxon>Ornithinibacillus</taxon>
    </lineage>
</organism>
<evidence type="ECO:0000256" key="3">
    <source>
        <dbReference type="ARBA" id="ARBA00023163"/>
    </source>
</evidence>
<gene>
    <name evidence="5" type="ORF">AB4Y30_08345</name>
</gene>
<dbReference type="GO" id="GO:0003677">
    <property type="term" value="F:DNA binding"/>
    <property type="evidence" value="ECO:0007669"/>
    <property type="project" value="UniProtKB-KW"/>
</dbReference>
<name>A0AB39HSD8_9BACI</name>
<dbReference type="SMART" id="SM00345">
    <property type="entry name" value="HTH_GNTR"/>
    <property type="match status" value="1"/>
</dbReference>
<dbReference type="PANTHER" id="PTHR43537">
    <property type="entry name" value="TRANSCRIPTIONAL REGULATOR, GNTR FAMILY"/>
    <property type="match status" value="1"/>
</dbReference>
<keyword evidence="3" id="KW-0804">Transcription</keyword>
<dbReference type="SUPFAM" id="SSF46785">
    <property type="entry name" value="Winged helix' DNA-binding domain"/>
    <property type="match status" value="1"/>
</dbReference>
<dbReference type="SMART" id="SM00895">
    <property type="entry name" value="FCD"/>
    <property type="match status" value="1"/>
</dbReference>
<proteinExistence type="predicted"/>
<keyword evidence="2" id="KW-0238">DNA-binding</keyword>
<feature type="domain" description="HTH gntR-type" evidence="4">
    <location>
        <begin position="6"/>
        <end position="73"/>
    </location>
</feature>
<dbReference type="PROSITE" id="PS50949">
    <property type="entry name" value="HTH_GNTR"/>
    <property type="match status" value="1"/>
</dbReference>
<dbReference type="InterPro" id="IPR008920">
    <property type="entry name" value="TF_FadR/GntR_C"/>
</dbReference>
<evidence type="ECO:0000256" key="2">
    <source>
        <dbReference type="ARBA" id="ARBA00023125"/>
    </source>
</evidence>
<keyword evidence="1" id="KW-0805">Transcription regulation</keyword>
<accession>A0AB39HSD8</accession>
<reference evidence="5" key="1">
    <citation type="submission" date="2024-07" db="EMBL/GenBank/DDBJ databases">
        <title>Halotolerant mesophilic bacterium Ornithinibacillus sp. 4-3, sp. nov., isolated from soil.</title>
        <authorList>
            <person name="Sidarenka A.V."/>
            <person name="Guliayeva D.E."/>
            <person name="Leanovich S.I."/>
            <person name="Hileuskaya K.S."/>
            <person name="Akhremchuk A.E."/>
            <person name="Sikolenko M.A."/>
            <person name="Valentovich L.N."/>
        </authorList>
    </citation>
    <scope>NUCLEOTIDE SEQUENCE</scope>
    <source>
        <strain evidence="5">4-3</strain>
    </source>
</reference>
<sequence>MNINHNTKSVQAFEIMRDLILNGTWEPGFSIKIRETAKLLGISEMPVREAVRTLVENGLAVHRPHRGAVVSKLSVKEIQDFYRVRILLEGEAAKLGAEQINDKQLKVMKQHWTSLKKVVDAGNVIEALNIDADFLTALYESSGNRELVNIIQSLWNRVQPYRILWASKSKEKSSLVIWKYKPMILEAAERKDGELAKRLTIDSLLEAEKELEKLLMHD</sequence>
<evidence type="ECO:0000256" key="1">
    <source>
        <dbReference type="ARBA" id="ARBA00023015"/>
    </source>
</evidence>
<dbReference type="Pfam" id="PF00392">
    <property type="entry name" value="GntR"/>
    <property type="match status" value="1"/>
</dbReference>
<evidence type="ECO:0000259" key="4">
    <source>
        <dbReference type="PROSITE" id="PS50949"/>
    </source>
</evidence>
<dbReference type="Pfam" id="PF07729">
    <property type="entry name" value="FCD"/>
    <property type="match status" value="1"/>
</dbReference>
<dbReference type="RefSeq" id="WP_368655019.1">
    <property type="nucleotide sequence ID" value="NZ_CP162599.1"/>
</dbReference>
<dbReference type="Gene3D" id="1.20.120.530">
    <property type="entry name" value="GntR ligand-binding domain-like"/>
    <property type="match status" value="1"/>
</dbReference>
<evidence type="ECO:0000313" key="5">
    <source>
        <dbReference type="EMBL" id="XDK34347.1"/>
    </source>
</evidence>
<protein>
    <submittedName>
        <fullName evidence="5">GntR family transcriptional regulator</fullName>
    </submittedName>
</protein>
<dbReference type="SUPFAM" id="SSF48008">
    <property type="entry name" value="GntR ligand-binding domain-like"/>
    <property type="match status" value="1"/>
</dbReference>
<dbReference type="InterPro" id="IPR011711">
    <property type="entry name" value="GntR_C"/>
</dbReference>
<dbReference type="PANTHER" id="PTHR43537:SF24">
    <property type="entry name" value="GLUCONATE OPERON TRANSCRIPTIONAL REPRESSOR"/>
    <property type="match status" value="1"/>
</dbReference>
<dbReference type="InterPro" id="IPR000524">
    <property type="entry name" value="Tscrpt_reg_HTH_GntR"/>
</dbReference>
<dbReference type="AlphaFoldDB" id="A0AB39HSD8"/>